<dbReference type="AlphaFoldDB" id="A0A165MLI6"/>
<evidence type="ECO:0000313" key="2">
    <source>
        <dbReference type="EMBL" id="KZT18490.1"/>
    </source>
</evidence>
<feature type="compositionally biased region" description="Basic and acidic residues" evidence="1">
    <location>
        <begin position="193"/>
        <end position="204"/>
    </location>
</feature>
<dbReference type="Proteomes" id="UP000076761">
    <property type="component" value="Unassembled WGS sequence"/>
</dbReference>
<organism evidence="2 3">
    <name type="scientific">Neolentinus lepideus HHB14362 ss-1</name>
    <dbReference type="NCBI Taxonomy" id="1314782"/>
    <lineage>
        <taxon>Eukaryota</taxon>
        <taxon>Fungi</taxon>
        <taxon>Dikarya</taxon>
        <taxon>Basidiomycota</taxon>
        <taxon>Agaricomycotina</taxon>
        <taxon>Agaricomycetes</taxon>
        <taxon>Gloeophyllales</taxon>
        <taxon>Gloeophyllaceae</taxon>
        <taxon>Neolentinus</taxon>
    </lineage>
</organism>
<accession>A0A165MLI6</accession>
<feature type="compositionally biased region" description="Polar residues" evidence="1">
    <location>
        <begin position="208"/>
        <end position="217"/>
    </location>
</feature>
<evidence type="ECO:0000256" key="1">
    <source>
        <dbReference type="SAM" id="MobiDB-lite"/>
    </source>
</evidence>
<gene>
    <name evidence="2" type="ORF">NEOLEDRAFT_1246409</name>
</gene>
<proteinExistence type="predicted"/>
<feature type="compositionally biased region" description="Polar residues" evidence="1">
    <location>
        <begin position="170"/>
        <end position="191"/>
    </location>
</feature>
<feature type="region of interest" description="Disordered" evidence="1">
    <location>
        <begin position="69"/>
        <end position="90"/>
    </location>
</feature>
<evidence type="ECO:0000313" key="3">
    <source>
        <dbReference type="Proteomes" id="UP000076761"/>
    </source>
</evidence>
<keyword evidence="3" id="KW-1185">Reference proteome</keyword>
<name>A0A165MLI6_9AGAM</name>
<feature type="compositionally biased region" description="Polar residues" evidence="1">
    <location>
        <begin position="117"/>
        <end position="126"/>
    </location>
</feature>
<dbReference type="STRING" id="1314782.A0A165MLI6"/>
<protein>
    <submittedName>
        <fullName evidence="2">Uncharacterized protein</fullName>
    </submittedName>
</protein>
<feature type="compositionally biased region" description="Polar residues" evidence="1">
    <location>
        <begin position="77"/>
        <end position="86"/>
    </location>
</feature>
<dbReference type="EMBL" id="KV425677">
    <property type="protein sequence ID" value="KZT18490.1"/>
    <property type="molecule type" value="Genomic_DNA"/>
</dbReference>
<sequence length="217" mass="24269">MTEFFDAYNYHTTGVVTGGSPKLAAFLLGHIRTGNDQLVFVNGHVDEIIKKTFQWFQAYYRNAFPQQRKTMQDHQAENASEMQQNAADDEDDEIDLQLDSIDATASKDNRSEPPASNPGTDSAQVVQNSNTVLQVKKHTPMIELFKNHLREKDWLNGDKVDDQLKRPVTHSISTAIPSGSNASTGKRSASQYKVDHPDTSEGRKQKALRTNTGRSHP</sequence>
<feature type="region of interest" description="Disordered" evidence="1">
    <location>
        <begin position="170"/>
        <end position="217"/>
    </location>
</feature>
<feature type="region of interest" description="Disordered" evidence="1">
    <location>
        <begin position="103"/>
        <end position="126"/>
    </location>
</feature>
<dbReference type="InParanoid" id="A0A165MLI6"/>
<reference evidence="2 3" key="1">
    <citation type="journal article" date="2016" name="Mol. Biol. Evol.">
        <title>Comparative Genomics of Early-Diverging Mushroom-Forming Fungi Provides Insights into the Origins of Lignocellulose Decay Capabilities.</title>
        <authorList>
            <person name="Nagy L.G."/>
            <person name="Riley R."/>
            <person name="Tritt A."/>
            <person name="Adam C."/>
            <person name="Daum C."/>
            <person name="Floudas D."/>
            <person name="Sun H."/>
            <person name="Yadav J.S."/>
            <person name="Pangilinan J."/>
            <person name="Larsson K.H."/>
            <person name="Matsuura K."/>
            <person name="Barry K."/>
            <person name="Labutti K."/>
            <person name="Kuo R."/>
            <person name="Ohm R.A."/>
            <person name="Bhattacharya S.S."/>
            <person name="Shirouzu T."/>
            <person name="Yoshinaga Y."/>
            <person name="Martin F.M."/>
            <person name="Grigoriev I.V."/>
            <person name="Hibbett D.S."/>
        </authorList>
    </citation>
    <scope>NUCLEOTIDE SEQUENCE [LARGE SCALE GENOMIC DNA]</scope>
    <source>
        <strain evidence="2 3">HHB14362 ss-1</strain>
    </source>
</reference>